<organism evidence="1 2">
    <name type="scientific">Acidihalobacter prosperus</name>
    <dbReference type="NCBI Taxonomy" id="160660"/>
    <lineage>
        <taxon>Bacteria</taxon>
        <taxon>Pseudomonadati</taxon>
        <taxon>Pseudomonadota</taxon>
        <taxon>Gammaproteobacteria</taxon>
        <taxon>Chromatiales</taxon>
        <taxon>Ectothiorhodospiraceae</taxon>
        <taxon>Acidihalobacter</taxon>
    </lineage>
</organism>
<reference evidence="1 2" key="1">
    <citation type="journal article" date="2014" name="Genome Announc.">
        <title>Draft Genome Sequence of the Iron-Oxidizing, Acidophilic, and Halotolerant 'Thiobacillus prosperus' Type Strain DSM 5130.</title>
        <authorList>
            <person name="Ossandon F.J."/>
            <person name="Cardenas J.P."/>
            <person name="Corbett M."/>
            <person name="Quatrini R."/>
            <person name="Holmes D.S."/>
            <person name="Watkin E."/>
        </authorList>
    </citation>
    <scope>NUCLEOTIDE SEQUENCE [LARGE SCALE GENOMIC DNA]</scope>
    <source>
        <strain evidence="1 2">DSM 5130</strain>
    </source>
</reference>
<evidence type="ECO:0000313" key="1">
    <source>
        <dbReference type="EMBL" id="OBS09727.1"/>
    </source>
</evidence>
<dbReference type="EMBL" id="JQSG02000002">
    <property type="protein sequence ID" value="OBS09727.1"/>
    <property type="molecule type" value="Genomic_DNA"/>
</dbReference>
<dbReference type="STRING" id="160660.BJI67_06210"/>
<dbReference type="AlphaFoldDB" id="A0A1A6C590"/>
<comment type="caution">
    <text evidence="1">The sequence shown here is derived from an EMBL/GenBank/DDBJ whole genome shotgun (WGS) entry which is preliminary data.</text>
</comment>
<dbReference type="OrthoDB" id="5295432at2"/>
<dbReference type="Proteomes" id="UP000029273">
    <property type="component" value="Unassembled WGS sequence"/>
</dbReference>
<protein>
    <submittedName>
        <fullName evidence="1">Uncharacterized protein</fullName>
    </submittedName>
</protein>
<sequence length="184" mass="19751">MSKLPDQHEQIIQTHAALIVNVVRAAQNPALRPPLEDVLRVSVENGWGDLVRVIRKILDGSRDLGLLAGLDEEDGVIAEAILRGLQNPTTLPDPNVKPDPILAAPGLAAMIHACRRGDVQALQLLSGMAEQMTRVGGDMGRMGGIIRRLVDGERDPEMLSKGMTAQGESLLLAVLDELGKLDAH</sequence>
<accession>A0A1A6C590</accession>
<evidence type="ECO:0000313" key="2">
    <source>
        <dbReference type="Proteomes" id="UP000029273"/>
    </source>
</evidence>
<dbReference type="RefSeq" id="WP_065089259.1">
    <property type="nucleotide sequence ID" value="NZ_JQSG02000002.1"/>
</dbReference>
<keyword evidence="2" id="KW-1185">Reference proteome</keyword>
<name>A0A1A6C590_9GAMM</name>
<gene>
    <name evidence="1" type="ORF">Thpro_020777</name>
</gene>
<proteinExistence type="predicted"/>